<dbReference type="GO" id="GO:0019441">
    <property type="term" value="P:L-tryptophan catabolic process to kynurenine"/>
    <property type="evidence" value="ECO:0007669"/>
    <property type="project" value="InterPro"/>
</dbReference>
<dbReference type="GO" id="GO:0004061">
    <property type="term" value="F:arylformamidase activity"/>
    <property type="evidence" value="ECO:0007669"/>
    <property type="project" value="InterPro"/>
</dbReference>
<gene>
    <name evidence="2" type="ORF">PPNO1_LOCUS9600</name>
</gene>
<dbReference type="Proteomes" id="UP000838763">
    <property type="component" value="Unassembled WGS sequence"/>
</dbReference>
<dbReference type="EMBL" id="CALLCH030000021">
    <property type="protein sequence ID" value="CAI4220059.1"/>
    <property type="molecule type" value="Genomic_DNA"/>
</dbReference>
<name>A0A9P1ME28_9PEZI</name>
<organism evidence="2 3">
    <name type="scientific">Parascedosporium putredinis</name>
    <dbReference type="NCBI Taxonomy" id="1442378"/>
    <lineage>
        <taxon>Eukaryota</taxon>
        <taxon>Fungi</taxon>
        <taxon>Dikarya</taxon>
        <taxon>Ascomycota</taxon>
        <taxon>Pezizomycotina</taxon>
        <taxon>Sordariomycetes</taxon>
        <taxon>Hypocreomycetidae</taxon>
        <taxon>Microascales</taxon>
        <taxon>Microascaceae</taxon>
        <taxon>Parascedosporium</taxon>
    </lineage>
</organism>
<proteinExistence type="predicted"/>
<protein>
    <submittedName>
        <fullName evidence="2">Uncharacterized protein</fullName>
    </submittedName>
</protein>
<dbReference type="AlphaFoldDB" id="A0A9P1ME28"/>
<comment type="caution">
    <text evidence="2">The sequence shown here is derived from an EMBL/GenBank/DDBJ whole genome shotgun (WGS) entry which is preliminary data.</text>
</comment>
<feature type="region of interest" description="Disordered" evidence="1">
    <location>
        <begin position="1"/>
        <end position="23"/>
    </location>
</feature>
<evidence type="ECO:0000256" key="1">
    <source>
        <dbReference type="SAM" id="MobiDB-lite"/>
    </source>
</evidence>
<dbReference type="PANTHER" id="PTHR34861:SF11">
    <property type="entry name" value="CYCLASE"/>
    <property type="match status" value="1"/>
</dbReference>
<dbReference type="OrthoDB" id="5396at2759"/>
<keyword evidence="3" id="KW-1185">Reference proteome</keyword>
<evidence type="ECO:0000313" key="3">
    <source>
        <dbReference type="Proteomes" id="UP000838763"/>
    </source>
</evidence>
<dbReference type="PANTHER" id="PTHR34861">
    <property type="match status" value="1"/>
</dbReference>
<sequence>MGKESPDAAFPFPPFSALPLDSSGPPGNAWGRFGPSDRLGMLNLLTPAVVARAAEEIKTGVRVSLDWPLAKPKHPSHGRQAFKHEVINRGRGPELRVVNDDVLTFNTQSSTQWDGFRHFGHVEHKRYYNNTTHDEVTSSDALGIDAKALAERPSPDFSGIESSEETLRFLWDNQFAAVAGDAPAFERSPPTGPHADPRFVLHEWLLGGWGMPIGEMFDLEKLSETCKELGRGRKSIDVSTSSHLGMMTNNTR</sequence>
<dbReference type="Gene3D" id="3.50.30.50">
    <property type="entry name" value="Putative cyclase"/>
    <property type="match status" value="1"/>
</dbReference>
<reference evidence="2" key="1">
    <citation type="submission" date="2022-11" db="EMBL/GenBank/DDBJ databases">
        <authorList>
            <person name="Scott C."/>
            <person name="Bruce N."/>
        </authorList>
    </citation>
    <scope>NUCLEOTIDE SEQUENCE</scope>
</reference>
<dbReference type="InterPro" id="IPR037175">
    <property type="entry name" value="KFase_sf"/>
</dbReference>
<dbReference type="SUPFAM" id="SSF102198">
    <property type="entry name" value="Putative cyclase"/>
    <property type="match status" value="1"/>
</dbReference>
<accession>A0A9P1ME28</accession>
<evidence type="ECO:0000313" key="2">
    <source>
        <dbReference type="EMBL" id="CAI4220059.1"/>
    </source>
</evidence>